<name>A0ABR8NR87_9MICO</name>
<gene>
    <name evidence="1" type="ORF">IF188_15060</name>
</gene>
<dbReference type="EMBL" id="JACXZS010000010">
    <property type="protein sequence ID" value="MBD3943013.1"/>
    <property type="molecule type" value="Genomic_DNA"/>
</dbReference>
<accession>A0ABR8NR87</accession>
<reference evidence="1 2" key="1">
    <citation type="submission" date="2020-09" db="EMBL/GenBank/DDBJ databases">
        <title>Isolation and identification of active actinomycetes.</title>
        <authorList>
            <person name="Li X."/>
        </authorList>
    </citation>
    <scope>NUCLEOTIDE SEQUENCE [LARGE SCALE GENOMIC DNA]</scope>
    <source>
        <strain evidence="1 2">NEAU-LLC</strain>
    </source>
</reference>
<dbReference type="SUPFAM" id="SSF52540">
    <property type="entry name" value="P-loop containing nucleoside triphosphate hydrolases"/>
    <property type="match status" value="1"/>
</dbReference>
<dbReference type="InterPro" id="IPR027417">
    <property type="entry name" value="P-loop_NTPase"/>
</dbReference>
<evidence type="ECO:0000313" key="1">
    <source>
        <dbReference type="EMBL" id="MBD3943013.1"/>
    </source>
</evidence>
<dbReference type="CDD" id="cd01983">
    <property type="entry name" value="SIMIBI"/>
    <property type="match status" value="1"/>
</dbReference>
<sequence>MLLMVTGASGAGKSTVLAELARQDLGHAVRCVEFDSVGVPEGADTAWRHSAVEHWVDRAVDLQSSGVHLLLCGQVPLGELLAAPSAERLDGLEVCLLHCSPEVRRDRLRRRGEPEDALIHHVRFGEWFLRHTLDPSHSPDVIRVPSPTPMRWDRWEGWTEDDPRWAAHVIDTDALTATEAAGQVAAWARAALERSAA</sequence>
<organism evidence="1 2">
    <name type="scientific">Microbacterium helvum</name>
    <dbReference type="NCBI Taxonomy" id="2773713"/>
    <lineage>
        <taxon>Bacteria</taxon>
        <taxon>Bacillati</taxon>
        <taxon>Actinomycetota</taxon>
        <taxon>Actinomycetes</taxon>
        <taxon>Micrococcales</taxon>
        <taxon>Microbacteriaceae</taxon>
        <taxon>Microbacterium</taxon>
    </lineage>
</organism>
<protein>
    <submittedName>
        <fullName evidence="1">AAA family ATPase</fullName>
    </submittedName>
</protein>
<comment type="caution">
    <text evidence="1">The sequence shown here is derived from an EMBL/GenBank/DDBJ whole genome shotgun (WGS) entry which is preliminary data.</text>
</comment>
<evidence type="ECO:0000313" key="2">
    <source>
        <dbReference type="Proteomes" id="UP000598426"/>
    </source>
</evidence>
<keyword evidence="2" id="KW-1185">Reference proteome</keyword>
<dbReference type="Proteomes" id="UP000598426">
    <property type="component" value="Unassembled WGS sequence"/>
</dbReference>
<proteinExistence type="predicted"/>
<dbReference type="Pfam" id="PF13238">
    <property type="entry name" value="AAA_18"/>
    <property type="match status" value="1"/>
</dbReference>
<dbReference type="Gene3D" id="3.40.50.300">
    <property type="entry name" value="P-loop containing nucleotide triphosphate hydrolases"/>
    <property type="match status" value="1"/>
</dbReference>